<dbReference type="InterPro" id="IPR001633">
    <property type="entry name" value="EAL_dom"/>
</dbReference>
<dbReference type="SMART" id="SM00267">
    <property type="entry name" value="GGDEF"/>
    <property type="match status" value="1"/>
</dbReference>
<feature type="domain" description="GGDEF" evidence="3">
    <location>
        <begin position="900"/>
        <end position="1033"/>
    </location>
</feature>
<dbReference type="InterPro" id="IPR012434">
    <property type="entry name" value="DUF1631"/>
</dbReference>
<evidence type="ECO:0008006" key="6">
    <source>
        <dbReference type="Google" id="ProtNLM"/>
    </source>
</evidence>
<evidence type="ECO:0000259" key="3">
    <source>
        <dbReference type="PROSITE" id="PS50887"/>
    </source>
</evidence>
<accession>A0A2K9LHG5</accession>
<dbReference type="PANTHER" id="PTHR33121:SF23">
    <property type="entry name" value="CYCLIC DI-GMP PHOSPHODIESTERASE PDEB"/>
    <property type="match status" value="1"/>
</dbReference>
<dbReference type="GO" id="GO:0035438">
    <property type="term" value="F:cyclic-di-GMP binding"/>
    <property type="evidence" value="ECO:0007669"/>
    <property type="project" value="InterPro"/>
</dbReference>
<dbReference type="InterPro" id="IPR000160">
    <property type="entry name" value="GGDEF_dom"/>
</dbReference>
<reference evidence="5" key="1">
    <citation type="submission" date="2017-08" db="EMBL/GenBank/DDBJ databases">
        <title>Direct submision.</title>
        <authorList>
            <person name="Kim S.-J."/>
            <person name="Rhee S.-K."/>
        </authorList>
    </citation>
    <scope>NUCLEOTIDE SEQUENCE [LARGE SCALE GENOMIC DNA]</scope>
    <source>
        <strain evidence="5">GI5</strain>
    </source>
</reference>
<name>A0A2K9LHG5_9GAMM</name>
<evidence type="ECO:0000256" key="1">
    <source>
        <dbReference type="SAM" id="MobiDB-lite"/>
    </source>
</evidence>
<evidence type="ECO:0000259" key="2">
    <source>
        <dbReference type="PROSITE" id="PS50883"/>
    </source>
</evidence>
<dbReference type="SMART" id="SM00052">
    <property type="entry name" value="EAL"/>
    <property type="match status" value="1"/>
</dbReference>
<dbReference type="Pfam" id="PF07238">
    <property type="entry name" value="PilZ"/>
    <property type="match status" value="1"/>
</dbReference>
<proteinExistence type="predicted"/>
<dbReference type="Gene3D" id="3.20.20.450">
    <property type="entry name" value="EAL domain"/>
    <property type="match status" value="1"/>
</dbReference>
<dbReference type="InterPro" id="IPR009875">
    <property type="entry name" value="PilZ_domain"/>
</dbReference>
<keyword evidence="5" id="KW-1185">Reference proteome</keyword>
<evidence type="ECO:0000313" key="4">
    <source>
        <dbReference type="EMBL" id="AUM10945.1"/>
    </source>
</evidence>
<sequence>MEKREFPREGVDIDAVFNLGEGEGNLCKIVDYSQEGMFVTLSDERYLKSVRNRLSELDSLATITFRVNSRYVAIDGVVVHQQGPGLGVKFLHPNPKHIEAIAEAAEQSQNRRASEAASIPEQGQKTLVAAKKSNLVKISNSKATSFLEDRLPEFFAALDEALLTEAEIQGSDAAQHQFFDAMSAFKKQAERIKTQVVGTIVADASDVANGRWKGKGKDQPNDAQDNTLSLVEKEDFEDWLIVRVATSRTELQFREVLIELQLRLDVAFGAEGGAHVYNPFGPSAFCHSFYQSIRPLRLSNKVERLVFKMYQEKVLSDLGTLYRTLNKMLIDADVLPDVNVSKYLANQAIKNRGSGGEKPKSDAAAETTNRPADGTEQQSESDAMRASKTMPGAVAAPAGSYQELQAGLARARTAYSTATKLWQLHSNKEAGATEGGYTAEPVMSAPVVDAYNHAIQTVRSQVLQGEANLDAPGALKHYIAQASGPDSQLREQHYESADMIENLFSNIVENSRIESSLRSDLRKLEVPLLEVLLADPSLFTADFHPARQAVNYIALLADRGSVNLNANKPIIKECIDQLIQTGNSDPEVIDSVVQKLDVLVDKERKLIERNLSRVTEACSGQEKVKSANVMVEKELQKRLGHKSVPASVLALVSNGWRDLMRLCYFREGLESRAWEMTLIVIDQLLLRILPGEYDESKVLFKSEELTKLIQKGLSKVEKSAGSTEKVVSDISALLTEGVDTDTVFGTYEQPDGYIENTSERLEKLGVSDDDKSIQRWMKRAKNLKEGQWLEFGANDENSVLNQLAWISDQFERFVFVNHHGMKVQDISIEELALKLKTGDVIVLSDSSMPAVEKGLDALIQKIYDQLAFESAHDQLTGLKTRKEFERCIAQSVARSKKNDTHYVLIFVDILQFKVINNTCGYETGDNFLREIASRIKSVVYEDGVIGRIGGNEFGVLMPIESDKKGYLLASEIKSAIEERRFVSGDQSFVITAVVSMIDFDNNNNQVLELLRSVESAAEICKKSGQKEIQVVKPGDERMEERDEVMSWVARINRALDEENLKIRCQMIYPILNKDEGLPHFEVLLTVVDENGEHLPPADFIKAAEEYSRMGSVDRWVIENVLMWMMDNQHLLSEIGGFSINLSGHSLNDETFLDFIFESLVRHQVPRQKLIFEITETTAVANLEDAADFINEMRGIGCRFSLDDFGAGQSSYAYLKRLPVDFIKIDGAFVKNISEDDVDYALVKSITEMGHFLNKKIVAEFVSTEEILEVVKDIGVDYVQGYYLGRPVMIEDLEDSLEPSHQVA</sequence>
<dbReference type="InterPro" id="IPR043128">
    <property type="entry name" value="Rev_trsase/Diguanyl_cyclase"/>
</dbReference>
<dbReference type="RefSeq" id="WP_101892291.1">
    <property type="nucleotide sequence ID" value="NZ_CP022684.1"/>
</dbReference>
<evidence type="ECO:0000313" key="5">
    <source>
        <dbReference type="Proteomes" id="UP000235116"/>
    </source>
</evidence>
<dbReference type="Pfam" id="PF00563">
    <property type="entry name" value="EAL"/>
    <property type="match status" value="1"/>
</dbReference>
<dbReference type="KEGG" id="kak:Kalk_00150"/>
<dbReference type="SUPFAM" id="SSF141868">
    <property type="entry name" value="EAL domain-like"/>
    <property type="match status" value="1"/>
</dbReference>
<feature type="compositionally biased region" description="Polar residues" evidence="1">
    <location>
        <begin position="366"/>
        <end position="381"/>
    </location>
</feature>
<organism evidence="4 5">
    <name type="scientific">Ketobacter alkanivorans</name>
    <dbReference type="NCBI Taxonomy" id="1917421"/>
    <lineage>
        <taxon>Bacteria</taxon>
        <taxon>Pseudomonadati</taxon>
        <taxon>Pseudomonadota</taxon>
        <taxon>Gammaproteobacteria</taxon>
        <taxon>Pseudomonadales</taxon>
        <taxon>Ketobacteraceae</taxon>
        <taxon>Ketobacter</taxon>
    </lineage>
</organism>
<gene>
    <name evidence="4" type="ORF">Kalk_00150</name>
</gene>
<feature type="region of interest" description="Disordered" evidence="1">
    <location>
        <begin position="350"/>
        <end position="391"/>
    </location>
</feature>
<dbReference type="PANTHER" id="PTHR33121">
    <property type="entry name" value="CYCLIC DI-GMP PHOSPHODIESTERASE PDEF"/>
    <property type="match status" value="1"/>
</dbReference>
<dbReference type="InterPro" id="IPR029787">
    <property type="entry name" value="Nucleotide_cyclase"/>
</dbReference>
<dbReference type="SUPFAM" id="SSF141371">
    <property type="entry name" value="PilZ domain-like"/>
    <property type="match status" value="1"/>
</dbReference>
<protein>
    <recommendedName>
        <fullName evidence="6">Diguanylate cyclase</fullName>
    </recommendedName>
</protein>
<dbReference type="Pfam" id="PF00990">
    <property type="entry name" value="GGDEF"/>
    <property type="match status" value="1"/>
</dbReference>
<dbReference type="Proteomes" id="UP000235116">
    <property type="component" value="Chromosome"/>
</dbReference>
<dbReference type="SUPFAM" id="SSF55073">
    <property type="entry name" value="Nucleotide cyclase"/>
    <property type="match status" value="1"/>
</dbReference>
<dbReference type="Gene3D" id="3.30.70.270">
    <property type="match status" value="1"/>
</dbReference>
<dbReference type="InterPro" id="IPR050706">
    <property type="entry name" value="Cyclic-di-GMP_PDE-like"/>
</dbReference>
<dbReference type="EMBL" id="CP022684">
    <property type="protein sequence ID" value="AUM10945.1"/>
    <property type="molecule type" value="Genomic_DNA"/>
</dbReference>
<dbReference type="Pfam" id="PF07793">
    <property type="entry name" value="DUF1631"/>
    <property type="match status" value="1"/>
</dbReference>
<dbReference type="InterPro" id="IPR035919">
    <property type="entry name" value="EAL_sf"/>
</dbReference>
<dbReference type="CDD" id="cd01948">
    <property type="entry name" value="EAL"/>
    <property type="match status" value="1"/>
</dbReference>
<dbReference type="PROSITE" id="PS50883">
    <property type="entry name" value="EAL"/>
    <property type="match status" value="1"/>
</dbReference>
<dbReference type="CDD" id="cd01949">
    <property type="entry name" value="GGDEF"/>
    <property type="match status" value="1"/>
</dbReference>
<dbReference type="NCBIfam" id="TIGR00254">
    <property type="entry name" value="GGDEF"/>
    <property type="match status" value="1"/>
</dbReference>
<feature type="domain" description="EAL" evidence="2">
    <location>
        <begin position="1044"/>
        <end position="1300"/>
    </location>
</feature>
<dbReference type="GO" id="GO:0071111">
    <property type="term" value="F:cyclic-guanylate-specific phosphodiesterase activity"/>
    <property type="evidence" value="ECO:0007669"/>
    <property type="project" value="InterPro"/>
</dbReference>
<dbReference type="OrthoDB" id="9787514at2"/>
<dbReference type="PROSITE" id="PS50887">
    <property type="entry name" value="GGDEF"/>
    <property type="match status" value="1"/>
</dbReference>